<evidence type="ECO:0000313" key="8">
    <source>
        <dbReference type="EMBL" id="SDX31755.1"/>
    </source>
</evidence>
<keyword evidence="5 7" id="KW-0949">S-adenosyl-L-methionine</keyword>
<evidence type="ECO:0000256" key="2">
    <source>
        <dbReference type="ARBA" id="ARBA00003015"/>
    </source>
</evidence>
<evidence type="ECO:0000256" key="1">
    <source>
        <dbReference type="ARBA" id="ARBA00000142"/>
    </source>
</evidence>
<dbReference type="InterPro" id="IPR029063">
    <property type="entry name" value="SAM-dependent_MTases_sf"/>
</dbReference>
<reference evidence="9" key="1">
    <citation type="submission" date="2016-10" db="EMBL/GenBank/DDBJ databases">
        <authorList>
            <person name="Varghese N."/>
            <person name="Submissions S."/>
        </authorList>
    </citation>
    <scope>NUCLEOTIDE SEQUENCE [LARGE SCALE GENOMIC DNA]</scope>
    <source>
        <strain evidence="9">DSM 173</strain>
    </source>
</reference>
<dbReference type="PANTHER" id="PTHR23417">
    <property type="entry name" value="3-DEOXY-D-MANNO-OCTULOSONIC-ACID TRANSFERASE/TRNA GUANINE-N 7 - -METHYLTRANSFERASE"/>
    <property type="match status" value="1"/>
</dbReference>
<dbReference type="InterPro" id="IPR003358">
    <property type="entry name" value="tRNA_(Gua-N-7)_MeTrfase_Trmb"/>
</dbReference>
<dbReference type="UniPathway" id="UPA00989"/>
<feature type="binding site" evidence="7">
    <location>
        <position position="142"/>
    </location>
    <ligand>
        <name>S-adenosyl-L-methionine</name>
        <dbReference type="ChEBI" id="CHEBI:59789"/>
    </ligand>
</feature>
<dbReference type="GO" id="GO:0043527">
    <property type="term" value="C:tRNA methyltransferase complex"/>
    <property type="evidence" value="ECO:0007669"/>
    <property type="project" value="TreeGrafter"/>
</dbReference>
<evidence type="ECO:0000256" key="3">
    <source>
        <dbReference type="ARBA" id="ARBA00022603"/>
    </source>
</evidence>
<proteinExistence type="inferred from homology"/>
<keyword evidence="4 7" id="KW-0808">Transferase</keyword>
<feature type="binding site" evidence="7">
    <location>
        <position position="119"/>
    </location>
    <ligand>
        <name>S-adenosyl-L-methionine</name>
        <dbReference type="ChEBI" id="CHEBI:59789"/>
    </ligand>
</feature>
<feature type="binding site" evidence="7">
    <location>
        <position position="146"/>
    </location>
    <ligand>
        <name>substrate</name>
    </ligand>
</feature>
<evidence type="ECO:0000256" key="7">
    <source>
        <dbReference type="HAMAP-Rule" id="MF_01057"/>
    </source>
</evidence>
<evidence type="ECO:0000256" key="4">
    <source>
        <dbReference type="ARBA" id="ARBA00022679"/>
    </source>
</evidence>
<feature type="binding site" evidence="7">
    <location>
        <position position="178"/>
    </location>
    <ligand>
        <name>substrate</name>
    </ligand>
</feature>
<dbReference type="Proteomes" id="UP000198672">
    <property type="component" value="Unassembled WGS sequence"/>
</dbReference>
<dbReference type="HAMAP" id="MF_01057">
    <property type="entry name" value="tRNA_methyltr_TrmB"/>
    <property type="match status" value="1"/>
</dbReference>
<feature type="binding site" evidence="7">
    <location>
        <begin position="216"/>
        <end position="219"/>
    </location>
    <ligand>
        <name>substrate</name>
    </ligand>
</feature>
<dbReference type="EC" id="2.1.1.33" evidence="7"/>
<comment type="catalytic activity">
    <reaction evidence="1 7">
        <text>guanosine(46) in tRNA + S-adenosyl-L-methionine = N(7)-methylguanosine(46) in tRNA + S-adenosyl-L-homocysteine</text>
        <dbReference type="Rhea" id="RHEA:42708"/>
        <dbReference type="Rhea" id="RHEA-COMP:10188"/>
        <dbReference type="Rhea" id="RHEA-COMP:10189"/>
        <dbReference type="ChEBI" id="CHEBI:57856"/>
        <dbReference type="ChEBI" id="CHEBI:59789"/>
        <dbReference type="ChEBI" id="CHEBI:74269"/>
        <dbReference type="ChEBI" id="CHEBI:74480"/>
        <dbReference type="EC" id="2.1.1.33"/>
    </reaction>
</comment>
<comment type="caution">
    <text evidence="7">Lacks conserved residue(s) required for the propagation of feature annotation.</text>
</comment>
<dbReference type="NCBIfam" id="TIGR00091">
    <property type="entry name" value="tRNA (guanosine(46)-N7)-methyltransferase TrmB"/>
    <property type="match status" value="1"/>
</dbReference>
<feature type="binding site" evidence="7">
    <location>
        <position position="92"/>
    </location>
    <ligand>
        <name>S-adenosyl-L-methionine</name>
        <dbReference type="ChEBI" id="CHEBI:59789"/>
    </ligand>
</feature>
<dbReference type="SUPFAM" id="SSF53335">
    <property type="entry name" value="S-adenosyl-L-methionine-dependent methyltransferases"/>
    <property type="match status" value="1"/>
</dbReference>
<name>A0A1H3AQ76_ALLWA</name>
<dbReference type="PROSITE" id="PS51625">
    <property type="entry name" value="SAM_MT_TRMB"/>
    <property type="match status" value="1"/>
</dbReference>
<feature type="binding site" evidence="7">
    <location>
        <position position="67"/>
    </location>
    <ligand>
        <name>S-adenosyl-L-methionine</name>
        <dbReference type="ChEBI" id="CHEBI:59789"/>
    </ligand>
</feature>
<dbReference type="EMBL" id="FNOW01000001">
    <property type="protein sequence ID" value="SDX31755.1"/>
    <property type="molecule type" value="Genomic_DNA"/>
</dbReference>
<protein>
    <recommendedName>
        <fullName evidence="7">tRNA (guanine-N(7)-)-methyltransferase</fullName>
        <ecNumber evidence="7">2.1.1.33</ecNumber>
    </recommendedName>
    <alternativeName>
        <fullName evidence="7">tRNA (guanine(46)-N(7))-methyltransferase</fullName>
    </alternativeName>
    <alternativeName>
        <fullName evidence="7">tRNA(m7G46)-methyltransferase</fullName>
    </alternativeName>
</protein>
<keyword evidence="3 7" id="KW-0489">Methyltransferase</keyword>
<dbReference type="AlphaFoldDB" id="A0A1H3AQ76"/>
<dbReference type="Gene3D" id="3.40.50.150">
    <property type="entry name" value="Vaccinia Virus protein VP39"/>
    <property type="match status" value="1"/>
</dbReference>
<evidence type="ECO:0000313" key="9">
    <source>
        <dbReference type="Proteomes" id="UP000198672"/>
    </source>
</evidence>
<dbReference type="Pfam" id="PF02390">
    <property type="entry name" value="Methyltransf_4"/>
    <property type="match status" value="1"/>
</dbReference>
<comment type="similarity">
    <text evidence="7">Belongs to the class I-like SAM-binding methyltransferase superfamily. TrmB family.</text>
</comment>
<gene>
    <name evidence="7" type="primary">trmB</name>
    <name evidence="8" type="ORF">SAMN05421644_10169</name>
</gene>
<dbReference type="GO" id="GO:0008176">
    <property type="term" value="F:tRNA (guanine(46)-N7)-methyltransferase activity"/>
    <property type="evidence" value="ECO:0007669"/>
    <property type="project" value="UniProtKB-UniRule"/>
</dbReference>
<dbReference type="CDD" id="cd02440">
    <property type="entry name" value="AdoMet_MTases"/>
    <property type="match status" value="1"/>
</dbReference>
<dbReference type="STRING" id="61595.SAMN05421644_10169"/>
<evidence type="ECO:0000256" key="6">
    <source>
        <dbReference type="ARBA" id="ARBA00022694"/>
    </source>
</evidence>
<organism evidence="8 9">
    <name type="scientific">Allochromatium warmingii</name>
    <name type="common">Chromatium warmingii</name>
    <dbReference type="NCBI Taxonomy" id="61595"/>
    <lineage>
        <taxon>Bacteria</taxon>
        <taxon>Pseudomonadati</taxon>
        <taxon>Pseudomonadota</taxon>
        <taxon>Gammaproteobacteria</taxon>
        <taxon>Chromatiales</taxon>
        <taxon>Chromatiaceae</taxon>
        <taxon>Allochromatium</taxon>
    </lineage>
</organism>
<keyword evidence="6 7" id="KW-0819">tRNA processing</keyword>
<accession>A0A1H3AQ76</accession>
<sequence length="237" mass="26663">MIVSDSGSNTPPRRAIRSFVLREGRLTSAQERAFNDLWPHFGVSWSPTAAALDFTSLFGNSQPVVLEIGFGNGESLAEMAERDPARNWLGIEVHRPGVGHLLLEIERRGLTNLRVMRQDAIEVLRDGIAPNTLDAVQLFFPDPWPKTRHHKRRILSPELVALLARVIRSGGIFHAATDWPHYAEQMLTVLDGASAWFENTAGVGRYAPRPAHRPLTKFEQRGERLGHPVADLIYRRR</sequence>
<dbReference type="InterPro" id="IPR055361">
    <property type="entry name" value="tRNA_methyltr_TrmB_bact"/>
</dbReference>
<comment type="function">
    <text evidence="2 7">Catalyzes the formation of N(7)-methylguanine at position 46 (m7G46) in tRNA.</text>
</comment>
<keyword evidence="9" id="KW-1185">Reference proteome</keyword>
<comment type="pathway">
    <text evidence="7">tRNA modification; N(7)-methylguanine-tRNA biosynthesis.</text>
</comment>
<dbReference type="RefSeq" id="WP_245709033.1">
    <property type="nucleotide sequence ID" value="NZ_FNOW01000001.1"/>
</dbReference>
<evidence type="ECO:0000256" key="5">
    <source>
        <dbReference type="ARBA" id="ARBA00022691"/>
    </source>
</evidence>
<dbReference type="PANTHER" id="PTHR23417:SF14">
    <property type="entry name" value="PENTACOTRIPEPTIDE-REPEAT REGION OF PRORP DOMAIN-CONTAINING PROTEIN"/>
    <property type="match status" value="1"/>
</dbReference>